<dbReference type="SUPFAM" id="SSF53822">
    <property type="entry name" value="Periplasmic binding protein-like I"/>
    <property type="match status" value="1"/>
</dbReference>
<evidence type="ECO:0008006" key="3">
    <source>
        <dbReference type="Google" id="ProtNLM"/>
    </source>
</evidence>
<dbReference type="AlphaFoldDB" id="S2W414"/>
<accession>S2W414</accession>
<evidence type="ECO:0000313" key="2">
    <source>
        <dbReference type="Proteomes" id="UP000014417"/>
    </source>
</evidence>
<proteinExistence type="predicted"/>
<reference evidence="1 2" key="1">
    <citation type="submission" date="2013-04" db="EMBL/GenBank/DDBJ databases">
        <title>The Genome Sequence of Propionimicrobium lymphophilum ACS-093-V-SCH5.</title>
        <authorList>
            <consortium name="The Broad Institute Genomics Platform"/>
            <person name="Earl A."/>
            <person name="Ward D."/>
            <person name="Feldgarden M."/>
            <person name="Gevers D."/>
            <person name="Saerens B."/>
            <person name="Vaneechoutte M."/>
            <person name="Walker B."/>
            <person name="Young S."/>
            <person name="Zeng Q."/>
            <person name="Gargeya S."/>
            <person name="Fitzgerald M."/>
            <person name="Haas B."/>
            <person name="Abouelleil A."/>
            <person name="Allen A.W."/>
            <person name="Alvarado L."/>
            <person name="Arachchi H.M."/>
            <person name="Berlin A.M."/>
            <person name="Chapman S.B."/>
            <person name="Gainer-Dewar J."/>
            <person name="Goldberg J."/>
            <person name="Griggs A."/>
            <person name="Gujja S."/>
            <person name="Hansen M."/>
            <person name="Howarth C."/>
            <person name="Imamovic A."/>
            <person name="Ireland A."/>
            <person name="Larimer J."/>
            <person name="McCowan C."/>
            <person name="Murphy C."/>
            <person name="Pearson M."/>
            <person name="Poon T.W."/>
            <person name="Priest M."/>
            <person name="Roberts A."/>
            <person name="Saif S."/>
            <person name="Shea T."/>
            <person name="Sisk P."/>
            <person name="Sykes S."/>
            <person name="Wortman J."/>
            <person name="Nusbaum C."/>
            <person name="Birren B."/>
        </authorList>
    </citation>
    <scope>NUCLEOTIDE SEQUENCE [LARGE SCALE GENOMIC DNA]</scope>
    <source>
        <strain evidence="1 2">ACS-093-V-SCH5</strain>
    </source>
</reference>
<name>S2W414_9ACTN</name>
<dbReference type="Proteomes" id="UP000014417">
    <property type="component" value="Unassembled WGS sequence"/>
</dbReference>
<dbReference type="RefSeq" id="WP_016455435.1">
    <property type="nucleotide sequence ID" value="NZ_KE150269.1"/>
</dbReference>
<keyword evidence="2" id="KW-1185">Reference proteome</keyword>
<organism evidence="1 2">
    <name type="scientific">Propionimicrobium lymphophilum ACS-093-V-SCH5</name>
    <dbReference type="NCBI Taxonomy" id="883161"/>
    <lineage>
        <taxon>Bacteria</taxon>
        <taxon>Bacillati</taxon>
        <taxon>Actinomycetota</taxon>
        <taxon>Actinomycetes</taxon>
        <taxon>Propionibacteriales</taxon>
        <taxon>Propionibacteriaceae</taxon>
        <taxon>Propionimicrobium</taxon>
    </lineage>
</organism>
<protein>
    <recommendedName>
        <fullName evidence="3">Periplasmic binding protein/LacI sugar binding domain-containing protein</fullName>
    </recommendedName>
</protein>
<dbReference type="Gene3D" id="3.40.50.2300">
    <property type="match status" value="2"/>
</dbReference>
<sequence length="116" mass="12992">MNREFEDTHLQLVLMLADRGCEDTKLRPFLYEGHVDGAIVTLHHQVPHQIQTLLNAPMVFIGRPTQAPTFNSWVDVDNTESGHLGARRLIERGSRRPAIITSPVILGSELVERVSG</sequence>
<dbReference type="InterPro" id="IPR028082">
    <property type="entry name" value="Peripla_BP_I"/>
</dbReference>
<gene>
    <name evidence="1" type="ORF">HMPREF9306_00589</name>
</gene>
<dbReference type="EMBL" id="AGZR01000005">
    <property type="protein sequence ID" value="EPD33060.1"/>
    <property type="molecule type" value="Genomic_DNA"/>
</dbReference>
<evidence type="ECO:0000313" key="1">
    <source>
        <dbReference type="EMBL" id="EPD33060.1"/>
    </source>
</evidence>
<comment type="caution">
    <text evidence="1">The sequence shown here is derived from an EMBL/GenBank/DDBJ whole genome shotgun (WGS) entry which is preliminary data.</text>
</comment>
<dbReference type="HOGENOM" id="CLU_2094667_0_0_11"/>
<dbReference type="STRING" id="883161.HMPREF9306_00589"/>
<dbReference type="OrthoDB" id="4268837at2"/>